<dbReference type="GO" id="GO:0005634">
    <property type="term" value="C:nucleus"/>
    <property type="evidence" value="ECO:0007669"/>
    <property type="project" value="UniProtKB-SubCell"/>
</dbReference>
<protein>
    <submittedName>
        <fullName evidence="7">Zinc finger protein 4</fullName>
    </submittedName>
</protein>
<feature type="region of interest" description="Disordered" evidence="6">
    <location>
        <begin position="44"/>
        <end position="75"/>
    </location>
</feature>
<accession>A0A1D1XH98</accession>
<dbReference type="PANTHER" id="PTHR47287:SF15">
    <property type="entry name" value="ZINC FINGER PROTEIN 3-LIKE"/>
    <property type="match status" value="1"/>
</dbReference>
<evidence type="ECO:0000256" key="3">
    <source>
        <dbReference type="ARBA" id="ARBA00022771"/>
    </source>
</evidence>
<reference evidence="7" key="1">
    <citation type="submission" date="2015-07" db="EMBL/GenBank/DDBJ databases">
        <title>Transcriptome Assembly of Anthurium amnicola.</title>
        <authorList>
            <person name="Suzuki J."/>
        </authorList>
    </citation>
    <scope>NUCLEOTIDE SEQUENCE</scope>
</reference>
<keyword evidence="5" id="KW-0539">Nucleus</keyword>
<dbReference type="EMBL" id="GDJX01026161">
    <property type="protein sequence ID" value="JAT41775.1"/>
    <property type="molecule type" value="Transcribed_RNA"/>
</dbReference>
<dbReference type="GO" id="GO:0009788">
    <property type="term" value="P:negative regulation of abscisic acid-activated signaling pathway"/>
    <property type="evidence" value="ECO:0007669"/>
    <property type="project" value="InterPro"/>
</dbReference>
<evidence type="ECO:0000256" key="6">
    <source>
        <dbReference type="SAM" id="MobiDB-lite"/>
    </source>
</evidence>
<comment type="subcellular location">
    <subcellularLocation>
        <location evidence="1">Nucleus</location>
    </subcellularLocation>
</comment>
<evidence type="ECO:0000313" key="7">
    <source>
        <dbReference type="EMBL" id="JAT41775.1"/>
    </source>
</evidence>
<evidence type="ECO:0000256" key="2">
    <source>
        <dbReference type="ARBA" id="ARBA00022723"/>
    </source>
</evidence>
<keyword evidence="2" id="KW-0479">Metal-binding</keyword>
<proteinExistence type="predicted"/>
<keyword evidence="3" id="KW-0863">Zinc-finger</keyword>
<evidence type="ECO:0000256" key="4">
    <source>
        <dbReference type="ARBA" id="ARBA00022833"/>
    </source>
</evidence>
<feature type="non-terminal residue" evidence="7">
    <location>
        <position position="1"/>
    </location>
</feature>
<evidence type="ECO:0000256" key="5">
    <source>
        <dbReference type="ARBA" id="ARBA00023242"/>
    </source>
</evidence>
<organism evidence="7">
    <name type="scientific">Anthurium amnicola</name>
    <dbReference type="NCBI Taxonomy" id="1678845"/>
    <lineage>
        <taxon>Eukaryota</taxon>
        <taxon>Viridiplantae</taxon>
        <taxon>Streptophyta</taxon>
        <taxon>Embryophyta</taxon>
        <taxon>Tracheophyta</taxon>
        <taxon>Spermatophyta</taxon>
        <taxon>Magnoliopsida</taxon>
        <taxon>Liliopsida</taxon>
        <taxon>Araceae</taxon>
        <taxon>Pothoideae</taxon>
        <taxon>Potheae</taxon>
        <taxon>Anthurium</taxon>
    </lineage>
</organism>
<sequence>GHQNAHKRERTLAKRGLSGGAPLPGACSSLASLPLHGSALRRPLGIKAHSSTHRGVVGNPETKEGTSSGKSLLGPVPIFVEDDEEDSFWPGSFRPAAVAGAPGCGVSGSSSLSFGEIPPPQPTEEPDLTLRL</sequence>
<name>A0A1D1XH98_9ARAE</name>
<dbReference type="InterPro" id="IPR044246">
    <property type="entry name" value="ZFP3-like"/>
</dbReference>
<dbReference type="GO" id="GO:0008270">
    <property type="term" value="F:zinc ion binding"/>
    <property type="evidence" value="ECO:0007669"/>
    <property type="project" value="UniProtKB-KW"/>
</dbReference>
<dbReference type="PANTHER" id="PTHR47287">
    <property type="entry name" value="C2H2 AND C2HC ZINC FINGERS SUPERFAMILY PROTEIN"/>
    <property type="match status" value="1"/>
</dbReference>
<evidence type="ECO:0000256" key="1">
    <source>
        <dbReference type="ARBA" id="ARBA00004123"/>
    </source>
</evidence>
<keyword evidence="4" id="KW-0862">Zinc</keyword>
<feature type="region of interest" description="Disordered" evidence="6">
    <location>
        <begin position="1"/>
        <end position="23"/>
    </location>
</feature>
<feature type="region of interest" description="Disordered" evidence="6">
    <location>
        <begin position="99"/>
        <end position="132"/>
    </location>
</feature>
<gene>
    <name evidence="7" type="primary">ZFP4_4</name>
    <name evidence="7" type="ORF">g.40623</name>
</gene>
<dbReference type="AlphaFoldDB" id="A0A1D1XH98"/>